<sequence length="318" mass="34956">MSKIKLPLAPPILGIALAIVSFSSSIALPGISTANPSNSRLDSDQRSPKAEVAQNHLAVRPVMASNPLTVGHATRTPSRKAHREQEQISSRTLQPLGIISLAWMPPDVPERGVPGKRKAAATRGRCPKVEPPLTALVPATPSMASEGQIRSESVFGLTVVSHPTFWFYVPYALTPDLPLEFVLQDENHNEIYWTKFVTSSSSPSVVGIELPSTVASLEVGKQYRWYFVVKCEPLGSPVVTGWVKRMSLNPSLKNQLDQATLEQKAIIYARSGIWYDTLNALAKLRQQNSNNDLLIKDWVKLLQSVDLDAITQAPFLEF</sequence>
<dbReference type="Pfam" id="PF06051">
    <property type="entry name" value="DUF928"/>
    <property type="match status" value="1"/>
</dbReference>
<proteinExistence type="predicted"/>
<protein>
    <submittedName>
        <fullName evidence="2">DUF928 domain-containing protein</fullName>
    </submittedName>
</protein>
<evidence type="ECO:0000256" key="1">
    <source>
        <dbReference type="SAM" id="MobiDB-lite"/>
    </source>
</evidence>
<evidence type="ECO:0000313" key="2">
    <source>
        <dbReference type="EMBL" id="AOY84104.1"/>
    </source>
</evidence>
<name>A0A1D9G9A1_MOOP1</name>
<dbReference type="AlphaFoldDB" id="A0A1D9G9A1"/>
<accession>A0A1D9G9A1</accession>
<dbReference type="InterPro" id="IPR010328">
    <property type="entry name" value="DUF928"/>
</dbReference>
<dbReference type="EMBL" id="CP017708">
    <property type="protein sequence ID" value="AOY84104.1"/>
    <property type="molecule type" value="Genomic_DNA"/>
</dbReference>
<dbReference type="Proteomes" id="UP000176944">
    <property type="component" value="Chromosome"/>
</dbReference>
<feature type="region of interest" description="Disordered" evidence="1">
    <location>
        <begin position="64"/>
        <end position="89"/>
    </location>
</feature>
<evidence type="ECO:0000313" key="3">
    <source>
        <dbReference type="Proteomes" id="UP000176944"/>
    </source>
</evidence>
<reference evidence="3" key="1">
    <citation type="submission" date="2016-10" db="EMBL/GenBank/DDBJ databases">
        <title>Comparative genomics uncovers the prolific and rare metabolic potential of the cyanobacterial genus Moorea.</title>
        <authorList>
            <person name="Leao T."/>
            <person name="Castelao G."/>
            <person name="Korobeynikov A."/>
            <person name="Monroe E.A."/>
            <person name="Podell S."/>
            <person name="Glukhov E."/>
            <person name="Allen E."/>
            <person name="Gerwick W.H."/>
            <person name="Gerwick L."/>
        </authorList>
    </citation>
    <scope>NUCLEOTIDE SEQUENCE [LARGE SCALE GENOMIC DNA]</scope>
    <source>
        <strain evidence="3">JHB</strain>
    </source>
</reference>
<organism evidence="2 3">
    <name type="scientific">Moorena producens (strain JHB)</name>
    <dbReference type="NCBI Taxonomy" id="1454205"/>
    <lineage>
        <taxon>Bacteria</taxon>
        <taxon>Bacillati</taxon>
        <taxon>Cyanobacteriota</taxon>
        <taxon>Cyanophyceae</taxon>
        <taxon>Coleofasciculales</taxon>
        <taxon>Coleofasciculaceae</taxon>
        <taxon>Moorena</taxon>
    </lineage>
</organism>
<gene>
    <name evidence="2" type="ORF">BJP36_33445</name>
</gene>